<keyword evidence="3" id="KW-1185">Reference proteome</keyword>
<dbReference type="AlphaFoldDB" id="A0A9Q3V1V0"/>
<comment type="caution">
    <text evidence="2">The sequence shown here is derived from an EMBL/GenBank/DDBJ whole genome shotgun (WGS) entry which is preliminary data.</text>
</comment>
<reference evidence="2" key="1">
    <citation type="submission" date="2021-11" db="EMBL/GenBank/DDBJ databases">
        <title>Description of novel Chryseobacterium species.</title>
        <authorList>
            <person name="Saticioglu I.B."/>
            <person name="Ay H."/>
            <person name="Altun S."/>
            <person name="Duman M."/>
        </authorList>
    </citation>
    <scope>NUCLEOTIDE SEQUENCE</scope>
    <source>
        <strain evidence="2">C-17</strain>
    </source>
</reference>
<evidence type="ECO:0008006" key="4">
    <source>
        <dbReference type="Google" id="ProtNLM"/>
    </source>
</evidence>
<evidence type="ECO:0000313" key="2">
    <source>
        <dbReference type="EMBL" id="MCD1115775.1"/>
    </source>
</evidence>
<dbReference type="EMBL" id="JAJNAY010000001">
    <property type="protein sequence ID" value="MCD1115775.1"/>
    <property type="molecule type" value="Genomic_DNA"/>
</dbReference>
<dbReference type="Proteomes" id="UP001108025">
    <property type="component" value="Unassembled WGS sequence"/>
</dbReference>
<keyword evidence="1" id="KW-0812">Transmembrane</keyword>
<protein>
    <recommendedName>
        <fullName evidence="4">DUF3592 domain-containing protein</fullName>
    </recommendedName>
</protein>
<feature type="transmembrane region" description="Helical" evidence="1">
    <location>
        <begin position="153"/>
        <end position="174"/>
    </location>
</feature>
<gene>
    <name evidence="2" type="ORF">LO744_02630</name>
</gene>
<evidence type="ECO:0000256" key="1">
    <source>
        <dbReference type="SAM" id="Phobius"/>
    </source>
</evidence>
<dbReference type="RefSeq" id="WP_230667056.1">
    <property type="nucleotide sequence ID" value="NZ_JAJNAY010000001.1"/>
</dbReference>
<keyword evidence="1" id="KW-1133">Transmembrane helix</keyword>
<name>A0A9Q3V1V0_9FLAO</name>
<evidence type="ECO:0000313" key="3">
    <source>
        <dbReference type="Proteomes" id="UP001108025"/>
    </source>
</evidence>
<keyword evidence="1" id="KW-0472">Membrane</keyword>
<feature type="transmembrane region" description="Helical" evidence="1">
    <location>
        <begin position="6"/>
        <end position="26"/>
    </location>
</feature>
<accession>A0A9Q3V1V0</accession>
<proteinExistence type="predicted"/>
<organism evidence="2 3">
    <name type="scientific">Chryseobacterium turcicum</name>
    <dbReference type="NCBI Taxonomy" id="2898076"/>
    <lineage>
        <taxon>Bacteria</taxon>
        <taxon>Pseudomonadati</taxon>
        <taxon>Bacteroidota</taxon>
        <taxon>Flavobacteriia</taxon>
        <taxon>Flavobacteriales</taxon>
        <taxon>Weeksellaceae</taxon>
        <taxon>Chryseobacterium group</taxon>
        <taxon>Chryseobacterium</taxon>
    </lineage>
</organism>
<sequence length="182" mass="21051">MGNKKLIWSLFAFGLFFLFLAFKFFISELPDKNNIVKVSGLLENDIKRESGRRGKKSLIIKLKNYPEIDFMIGSVALDEIDSEELIDENKAGDSITFFVEEKDFRRKVLKTEKIPFPENILHPEKIHILEIKNSKSNYLLLEDYRKAALKNNYLGVAFFGILGILMFIAGIKLIQVQKNKEM</sequence>